<dbReference type="OrthoDB" id="5844941at2"/>
<protein>
    <recommendedName>
        <fullName evidence="4">DUF3179 domain-containing protein</fullName>
    </recommendedName>
</protein>
<evidence type="ECO:0000313" key="2">
    <source>
        <dbReference type="EMBL" id="SDL76727.1"/>
    </source>
</evidence>
<dbReference type="EMBL" id="FNEK01000113">
    <property type="protein sequence ID" value="SDL76727.1"/>
    <property type="molecule type" value="Genomic_DNA"/>
</dbReference>
<proteinExistence type="predicted"/>
<evidence type="ECO:0000313" key="3">
    <source>
        <dbReference type="Proteomes" id="UP000199382"/>
    </source>
</evidence>
<feature type="transmembrane region" description="Helical" evidence="1">
    <location>
        <begin position="55"/>
        <end position="74"/>
    </location>
</feature>
<feature type="transmembrane region" description="Helical" evidence="1">
    <location>
        <begin position="6"/>
        <end position="27"/>
    </location>
</feature>
<reference evidence="2 3" key="1">
    <citation type="submission" date="2016-10" db="EMBL/GenBank/DDBJ databases">
        <authorList>
            <person name="de Groot N.N."/>
        </authorList>
    </citation>
    <scope>NUCLEOTIDE SEQUENCE [LARGE SCALE GENOMIC DNA]</scope>
    <source>
        <strain evidence="2 3">DSM 25294</strain>
    </source>
</reference>
<dbReference type="InterPro" id="IPR021516">
    <property type="entry name" value="DUF3179"/>
</dbReference>
<keyword evidence="1" id="KW-0812">Transmembrane</keyword>
<gene>
    <name evidence="2" type="ORF">SAMN04488026_11134</name>
</gene>
<sequence>MEQTATIWTVLYWASLAASGYIGFIYFRDLGDVTQMVLKVKRKNMLWFIRNEYKIIFPGIAAGLFAAVLHLATGAGGSSVLFWILMAVLVIFYGFTWVWVHIGLRHQQDKATYYSIAEAKRYVAPEDSVIVIENKGHARAHPDYEIWRPHLAGNHQGLGGENVIITYCSMTHLGHGYKPEIDGEKLNLEVLAQHGNNLIMRDNNTGEPIQQMYGNRERDARDGPRMQEWPTFRMTFRGFEKAYPEGEVFLNRPSKNPLVWLVDFIVNSAFVVGLAKQYRREEPVMDNVEHIDRRLPLKTFVWGFNVGDDYTCYTEDFVKSAGVPINSQVGGRGIVAQYDNTFESLGIWYNDSGEPVSQIDFFGNSDKGKLERVETVKAGSFWHVWANFFPTTDINRPNSVGHSNEGAEVA</sequence>
<evidence type="ECO:0000256" key="1">
    <source>
        <dbReference type="SAM" id="Phobius"/>
    </source>
</evidence>
<dbReference type="Proteomes" id="UP000199382">
    <property type="component" value="Unassembled WGS sequence"/>
</dbReference>
<dbReference type="RefSeq" id="WP_093164437.1">
    <property type="nucleotide sequence ID" value="NZ_FNEK01000113.1"/>
</dbReference>
<feature type="transmembrane region" description="Helical" evidence="1">
    <location>
        <begin position="80"/>
        <end position="100"/>
    </location>
</feature>
<organism evidence="2 3">
    <name type="scientific">Aliiruegeria lutimaris</name>
    <dbReference type="NCBI Taxonomy" id="571298"/>
    <lineage>
        <taxon>Bacteria</taxon>
        <taxon>Pseudomonadati</taxon>
        <taxon>Pseudomonadota</taxon>
        <taxon>Alphaproteobacteria</taxon>
        <taxon>Rhodobacterales</taxon>
        <taxon>Roseobacteraceae</taxon>
        <taxon>Aliiruegeria</taxon>
    </lineage>
</organism>
<accession>A0A1G9MS47</accession>
<keyword evidence="3" id="KW-1185">Reference proteome</keyword>
<dbReference type="Pfam" id="PF11376">
    <property type="entry name" value="DUF3179"/>
    <property type="match status" value="1"/>
</dbReference>
<name>A0A1G9MS47_9RHOB</name>
<dbReference type="AlphaFoldDB" id="A0A1G9MS47"/>
<keyword evidence="1" id="KW-1133">Transmembrane helix</keyword>
<dbReference type="STRING" id="571298.SAMN04488026_11134"/>
<evidence type="ECO:0008006" key="4">
    <source>
        <dbReference type="Google" id="ProtNLM"/>
    </source>
</evidence>
<keyword evidence="1" id="KW-0472">Membrane</keyword>